<feature type="transmembrane region" description="Helical" evidence="6">
    <location>
        <begin position="214"/>
        <end position="230"/>
    </location>
</feature>
<organism evidence="7 8">
    <name type="scientific">Triparma strigata</name>
    <dbReference type="NCBI Taxonomy" id="1606541"/>
    <lineage>
        <taxon>Eukaryota</taxon>
        <taxon>Sar</taxon>
        <taxon>Stramenopiles</taxon>
        <taxon>Ochrophyta</taxon>
        <taxon>Bolidophyceae</taxon>
        <taxon>Parmales</taxon>
        <taxon>Triparmaceae</taxon>
        <taxon>Triparma</taxon>
    </lineage>
</organism>
<evidence type="ECO:0000256" key="6">
    <source>
        <dbReference type="RuleBase" id="RU368066"/>
    </source>
</evidence>
<dbReference type="EMBL" id="BRXY01000324">
    <property type="protein sequence ID" value="GMH87209.1"/>
    <property type="molecule type" value="Genomic_DNA"/>
</dbReference>
<reference evidence="8" key="1">
    <citation type="journal article" date="2023" name="Commun. Biol.">
        <title>Genome analysis of Parmales, the sister group of diatoms, reveals the evolutionary specialization of diatoms from phago-mixotrophs to photoautotrophs.</title>
        <authorList>
            <person name="Ban H."/>
            <person name="Sato S."/>
            <person name="Yoshikawa S."/>
            <person name="Yamada K."/>
            <person name="Nakamura Y."/>
            <person name="Ichinomiya M."/>
            <person name="Sato N."/>
            <person name="Blanc-Mathieu R."/>
            <person name="Endo H."/>
            <person name="Kuwata A."/>
            <person name="Ogata H."/>
        </authorList>
    </citation>
    <scope>NUCLEOTIDE SEQUENCE [LARGE SCALE GENOMIC DNA]</scope>
    <source>
        <strain evidence="8">NIES 3701</strain>
    </source>
</reference>
<evidence type="ECO:0000313" key="8">
    <source>
        <dbReference type="Proteomes" id="UP001165085"/>
    </source>
</evidence>
<evidence type="ECO:0000256" key="1">
    <source>
        <dbReference type="ARBA" id="ARBA00004141"/>
    </source>
</evidence>
<comment type="similarity">
    <text evidence="2 6">Belongs to the CTL (choline transporter-like) family.</text>
</comment>
<feature type="transmembrane region" description="Helical" evidence="6">
    <location>
        <begin position="406"/>
        <end position="427"/>
    </location>
</feature>
<feature type="transmembrane region" description="Helical" evidence="6">
    <location>
        <begin position="364"/>
        <end position="386"/>
    </location>
</feature>
<feature type="transmembrane region" description="Helical" evidence="6">
    <location>
        <begin position="77"/>
        <end position="102"/>
    </location>
</feature>
<keyword evidence="5 6" id="KW-0472">Membrane</keyword>
<feature type="transmembrane region" description="Helical" evidence="6">
    <location>
        <begin position="109"/>
        <end position="127"/>
    </location>
</feature>
<feature type="transmembrane region" description="Helical" evidence="6">
    <location>
        <begin position="274"/>
        <end position="292"/>
    </location>
</feature>
<keyword evidence="3 6" id="KW-0812">Transmembrane</keyword>
<dbReference type="PANTHER" id="PTHR12385">
    <property type="entry name" value="CHOLINE TRANSPORTER-LIKE (SLC FAMILY 44)"/>
    <property type="match status" value="1"/>
</dbReference>
<comment type="caution">
    <text evidence="7">The sequence shown here is derived from an EMBL/GenBank/DDBJ whole genome shotgun (WGS) entry which is preliminary data.</text>
</comment>
<dbReference type="AlphaFoldDB" id="A0A9W7BAC0"/>
<keyword evidence="4 6" id="KW-1133">Transmembrane helix</keyword>
<comment type="subcellular location">
    <subcellularLocation>
        <location evidence="6">Cell membrane</location>
        <topology evidence="6">Multi-pass membrane protein</topology>
    </subcellularLocation>
    <subcellularLocation>
        <location evidence="1">Membrane</location>
        <topology evidence="1">Multi-pass membrane protein</topology>
    </subcellularLocation>
</comment>
<gene>
    <name evidence="7" type="ORF">TrST_g6239</name>
</gene>
<evidence type="ECO:0000256" key="2">
    <source>
        <dbReference type="ARBA" id="ARBA00007168"/>
    </source>
</evidence>
<dbReference type="GO" id="GO:0005886">
    <property type="term" value="C:plasma membrane"/>
    <property type="evidence" value="ECO:0007669"/>
    <property type="project" value="UniProtKB-SubCell"/>
</dbReference>
<accession>A0A9W7BAC0</accession>
<evidence type="ECO:0000256" key="3">
    <source>
        <dbReference type="ARBA" id="ARBA00022692"/>
    </source>
</evidence>
<proteinExistence type="inferred from homology"/>
<dbReference type="GO" id="GO:0022857">
    <property type="term" value="F:transmembrane transporter activity"/>
    <property type="evidence" value="ECO:0007669"/>
    <property type="project" value="UniProtKB-UniRule"/>
</dbReference>
<comment type="function">
    <text evidence="6">Choline transporter.</text>
</comment>
<feature type="transmembrane region" description="Helical" evidence="6">
    <location>
        <begin position="237"/>
        <end position="254"/>
    </location>
</feature>
<feature type="transmembrane region" description="Helical" evidence="6">
    <location>
        <begin position="38"/>
        <end position="57"/>
    </location>
</feature>
<dbReference type="Pfam" id="PF04515">
    <property type="entry name" value="Choline_transpo"/>
    <property type="match status" value="1"/>
</dbReference>
<feature type="transmembrane region" description="Helical" evidence="6">
    <location>
        <begin position="173"/>
        <end position="194"/>
    </location>
</feature>
<name>A0A9W7BAC0_9STRA</name>
<evidence type="ECO:0000256" key="4">
    <source>
        <dbReference type="ARBA" id="ARBA00022989"/>
    </source>
</evidence>
<evidence type="ECO:0000256" key="5">
    <source>
        <dbReference type="ARBA" id="ARBA00023136"/>
    </source>
</evidence>
<keyword evidence="8" id="KW-1185">Reference proteome</keyword>
<feature type="transmembrane region" description="Helical" evidence="6">
    <location>
        <begin position="133"/>
        <end position="152"/>
    </location>
</feature>
<sequence length="494" mass="53655">MFDSPSKKGYSHSPTRDHVVTNYRDQGVEQPNRFRDPFFAILFICMILGTITTSIMYAPAVENANNGEDVAAAANGWLVVAAIQGATAIGLGLLSLSFMIAFAESLIQITLISSIVLCFVASTFMMVEGLIGGGVIWLMIGLISCLYAYCVWHRIPFAAATLKTGLTAVKSNLGLMIAAIVSLFVAFAWTIWWVLNYLGIAYQENGGNQGDARGLNGGIVFALLICFYWAHQVISNVVHVTVAGTVGTWWFNPLAASSCCSTGITSSLKRATTFSFGSICLGSLLVAILNALRAMVHGARNNDDGIIVCIADCILGCLESIMEYFNRWAFIYCGLYGYSFMEAGKNVIRLFKARGWTMIINDDLVGNVLMFQSLGVGAVCGGIGLIANEINPQWFVEEGENVDVKWTIFFIGLLIGALFSSIMFNVVQSAVDTTIVCFAEAPVDFQRNYPDLYDQMSDSWMKVYPGLWSGEESLVSTGVQGGNQETPRARTADV</sequence>
<dbReference type="Proteomes" id="UP001165085">
    <property type="component" value="Unassembled WGS sequence"/>
</dbReference>
<protein>
    <recommendedName>
        <fullName evidence="6">Choline transporter-like protein</fullName>
    </recommendedName>
</protein>
<dbReference type="InterPro" id="IPR007603">
    <property type="entry name" value="Choline_transptr-like"/>
</dbReference>
<dbReference type="OrthoDB" id="190901at2759"/>
<evidence type="ECO:0000313" key="7">
    <source>
        <dbReference type="EMBL" id="GMH87209.1"/>
    </source>
</evidence>
<dbReference type="PANTHER" id="PTHR12385:SF4">
    <property type="entry name" value="PROTEIN PNS1"/>
    <property type="match status" value="1"/>
</dbReference>